<dbReference type="Pfam" id="PF18137">
    <property type="entry name" value="WHD_ORC"/>
    <property type="match status" value="1"/>
</dbReference>
<feature type="domain" description="Origin recognition complex subunit 3 N-terminal" evidence="7">
    <location>
        <begin position="66"/>
        <end position="375"/>
    </location>
</feature>
<keyword evidence="10" id="KW-1185">Reference proteome</keyword>
<name>A0AAE0PAZ5_SORBR</name>
<evidence type="ECO:0000313" key="10">
    <source>
        <dbReference type="Proteomes" id="UP001281003"/>
    </source>
</evidence>
<dbReference type="PANTHER" id="PTHR12748:SF0">
    <property type="entry name" value="ORIGIN RECOGNITION COMPLEX SUBUNIT 3"/>
    <property type="match status" value="1"/>
</dbReference>
<comment type="similarity">
    <text evidence="2">Belongs to the ORC3 family.</text>
</comment>
<dbReference type="InterPro" id="IPR040855">
    <property type="entry name" value="ORC_WH_C"/>
</dbReference>
<reference evidence="9" key="1">
    <citation type="journal article" date="2023" name="Mol. Phylogenet. Evol.">
        <title>Genome-scale phylogeny and comparative genomics of the fungal order Sordariales.</title>
        <authorList>
            <person name="Hensen N."/>
            <person name="Bonometti L."/>
            <person name="Westerberg I."/>
            <person name="Brannstrom I.O."/>
            <person name="Guillou S."/>
            <person name="Cros-Aarteil S."/>
            <person name="Calhoun S."/>
            <person name="Haridas S."/>
            <person name="Kuo A."/>
            <person name="Mondo S."/>
            <person name="Pangilinan J."/>
            <person name="Riley R."/>
            <person name="LaButti K."/>
            <person name="Andreopoulos B."/>
            <person name="Lipzen A."/>
            <person name="Chen C."/>
            <person name="Yan M."/>
            <person name="Daum C."/>
            <person name="Ng V."/>
            <person name="Clum A."/>
            <person name="Steindorff A."/>
            <person name="Ohm R.A."/>
            <person name="Martin F."/>
            <person name="Silar P."/>
            <person name="Natvig D.O."/>
            <person name="Lalanne C."/>
            <person name="Gautier V."/>
            <person name="Ament-Velasquez S.L."/>
            <person name="Kruys A."/>
            <person name="Hutchinson M.I."/>
            <person name="Powell A.J."/>
            <person name="Barry K."/>
            <person name="Miller A.N."/>
            <person name="Grigoriev I.V."/>
            <person name="Debuchy R."/>
            <person name="Gladieux P."/>
            <person name="Hiltunen Thoren M."/>
            <person name="Johannesson H."/>
        </authorList>
    </citation>
    <scope>NUCLEOTIDE SEQUENCE</scope>
    <source>
        <strain evidence="9">FGSC 1904</strain>
    </source>
</reference>
<dbReference type="GO" id="GO:0005664">
    <property type="term" value="C:nuclear origin of replication recognition complex"/>
    <property type="evidence" value="ECO:0007669"/>
    <property type="project" value="InterPro"/>
</dbReference>
<sequence length="749" mass="82259">MVETHDDNPALFDDDENDHRAVYIFNPSPQNATSPQQEKSRPTKRRKVTGGGGSGSKRVATGGGHAEEEAHDAPMKAAAFPQLFDGKESAEAAGLRKKVFDTAWPVLDGRIKNVLRGANRTTLEDVSSFIRDAEGDATRGTRIPAGFIIIGPNIASQDLLFEQLSEALGKATQARFVRLRAAGAPNLKAALKKVIRDATAQVSVEGDGDEDDTEVAFGRDGRKYLDYDLEGLHAFLGAQQNSSRRVIVAFEDSEAFESSLLTDLLALFHSWQGRIQFSVLFGIATSVELFQARLLKSTARQLFGAKFDVVQADLVLDNVFKSAIAGTHATLRLGPNLLRSLLERQRDQVAGIRVFISSIKYAYMCHFYANPLSVLLADEKSLTRQLLQPEHIQAVRTLDSFKSHVEASVDARQLNHAQSLVEDDSYLVKQMVEQRQKKQDYLLQLLRSLHLLTSMNLIPGRFTDLYVSALSGGLDLTPTIDAIKRLGADDVPLLINRLLLAIQTGSPDLDLPGWEDSAEDLTTSLTEIRDEIEALVLQAREKGQQSLKSKISAQSKVLRTTVVAQKVQLSQDTAKLTDEDKAFGKAIDALVDLLTQNIYSPAIDSLFLHEAWAYDSMAPYRDVFVPRPGTAFERALTRPGGYLGCECCCGKGKAGGGQNGTRTLSATQPTTCILYQLYLETGSLVNVADLWSAYYALVGEDSRDTGGLGLGEREALVRFYRGLAELRLMGFVKQSKKKADHVAKVKWLL</sequence>
<comment type="subcellular location">
    <subcellularLocation>
        <location evidence="1">Nucleus</location>
    </subcellularLocation>
</comment>
<dbReference type="GO" id="GO:0003688">
    <property type="term" value="F:DNA replication origin binding"/>
    <property type="evidence" value="ECO:0007669"/>
    <property type="project" value="TreeGrafter"/>
</dbReference>
<evidence type="ECO:0000259" key="7">
    <source>
        <dbReference type="Pfam" id="PF07034"/>
    </source>
</evidence>
<dbReference type="AlphaFoldDB" id="A0AAE0PAZ5"/>
<evidence type="ECO:0000256" key="4">
    <source>
        <dbReference type="ARBA" id="ARBA00023125"/>
    </source>
</evidence>
<evidence type="ECO:0000313" key="9">
    <source>
        <dbReference type="EMBL" id="KAK3396482.1"/>
    </source>
</evidence>
<keyword evidence="5" id="KW-0539">Nucleus</keyword>
<dbReference type="GO" id="GO:0006270">
    <property type="term" value="P:DNA replication initiation"/>
    <property type="evidence" value="ECO:0007669"/>
    <property type="project" value="TreeGrafter"/>
</dbReference>
<keyword evidence="4" id="KW-0238">DNA-binding</keyword>
<dbReference type="GO" id="GO:0005656">
    <property type="term" value="C:nuclear pre-replicative complex"/>
    <property type="evidence" value="ECO:0007669"/>
    <property type="project" value="TreeGrafter"/>
</dbReference>
<evidence type="ECO:0000256" key="2">
    <source>
        <dbReference type="ARBA" id="ARBA00010977"/>
    </source>
</evidence>
<dbReference type="InterPro" id="IPR045667">
    <property type="entry name" value="ORC3_N"/>
</dbReference>
<dbReference type="EMBL" id="JAUTDP010000009">
    <property type="protein sequence ID" value="KAK3396482.1"/>
    <property type="molecule type" value="Genomic_DNA"/>
</dbReference>
<evidence type="ECO:0000259" key="8">
    <source>
        <dbReference type="Pfam" id="PF18137"/>
    </source>
</evidence>
<comment type="caution">
    <text evidence="9">The sequence shown here is derived from an EMBL/GenBank/DDBJ whole genome shotgun (WGS) entry which is preliminary data.</text>
</comment>
<dbReference type="CDD" id="cd20704">
    <property type="entry name" value="Orc3"/>
    <property type="match status" value="2"/>
</dbReference>
<feature type="region of interest" description="Disordered" evidence="6">
    <location>
        <begin position="1"/>
        <end position="73"/>
    </location>
</feature>
<reference evidence="9" key="2">
    <citation type="submission" date="2023-07" db="EMBL/GenBank/DDBJ databases">
        <authorList>
            <consortium name="Lawrence Berkeley National Laboratory"/>
            <person name="Haridas S."/>
            <person name="Hensen N."/>
            <person name="Bonometti L."/>
            <person name="Westerberg I."/>
            <person name="Brannstrom I.O."/>
            <person name="Guillou S."/>
            <person name="Cros-Aarteil S."/>
            <person name="Calhoun S."/>
            <person name="Kuo A."/>
            <person name="Mondo S."/>
            <person name="Pangilinan J."/>
            <person name="Riley R."/>
            <person name="LaButti K."/>
            <person name="Andreopoulos B."/>
            <person name="Lipzen A."/>
            <person name="Chen C."/>
            <person name="Yanf M."/>
            <person name="Daum C."/>
            <person name="Ng V."/>
            <person name="Clum A."/>
            <person name="Steindorff A."/>
            <person name="Ohm R."/>
            <person name="Martin F."/>
            <person name="Silar P."/>
            <person name="Natvig D."/>
            <person name="Lalanne C."/>
            <person name="Gautier V."/>
            <person name="Ament-velasquez S.L."/>
            <person name="Kruys A."/>
            <person name="Hutchinson M.I."/>
            <person name="Powell A.J."/>
            <person name="Barry K."/>
            <person name="Miller A.N."/>
            <person name="Grigoriev I.V."/>
            <person name="Debuchy R."/>
            <person name="Gladieux P."/>
            <person name="Thoren M.H."/>
            <person name="Johannesson H."/>
        </authorList>
    </citation>
    <scope>NUCLEOTIDE SEQUENCE</scope>
    <source>
        <strain evidence="9">FGSC 1904</strain>
    </source>
</reference>
<dbReference type="Proteomes" id="UP001281003">
    <property type="component" value="Unassembled WGS sequence"/>
</dbReference>
<dbReference type="GO" id="GO:0031261">
    <property type="term" value="C:DNA replication preinitiation complex"/>
    <property type="evidence" value="ECO:0007669"/>
    <property type="project" value="TreeGrafter"/>
</dbReference>
<evidence type="ECO:0000256" key="6">
    <source>
        <dbReference type="SAM" id="MobiDB-lite"/>
    </source>
</evidence>
<feature type="domain" description="Origin recognition complex subunit 3 winged helix C-terminal" evidence="8">
    <location>
        <begin position="632"/>
        <end position="747"/>
    </location>
</feature>
<proteinExistence type="inferred from homology"/>
<protein>
    <submittedName>
        <fullName evidence="9">Origin recognition complex subunit 3 N-terminus-domain-containing protein</fullName>
    </submittedName>
</protein>
<feature type="compositionally biased region" description="Polar residues" evidence="6">
    <location>
        <begin position="27"/>
        <end position="37"/>
    </location>
</feature>
<evidence type="ECO:0000256" key="1">
    <source>
        <dbReference type="ARBA" id="ARBA00004123"/>
    </source>
</evidence>
<evidence type="ECO:0000256" key="5">
    <source>
        <dbReference type="ARBA" id="ARBA00023242"/>
    </source>
</evidence>
<dbReference type="Pfam" id="PF07034">
    <property type="entry name" value="ORC3_N"/>
    <property type="match status" value="1"/>
</dbReference>
<dbReference type="PANTHER" id="PTHR12748">
    <property type="entry name" value="ORIGIN RECOGNITION COMPLEX SUBUNIT 3"/>
    <property type="match status" value="1"/>
</dbReference>
<organism evidence="9 10">
    <name type="scientific">Sordaria brevicollis</name>
    <dbReference type="NCBI Taxonomy" id="83679"/>
    <lineage>
        <taxon>Eukaryota</taxon>
        <taxon>Fungi</taxon>
        <taxon>Dikarya</taxon>
        <taxon>Ascomycota</taxon>
        <taxon>Pezizomycotina</taxon>
        <taxon>Sordariomycetes</taxon>
        <taxon>Sordariomycetidae</taxon>
        <taxon>Sordariales</taxon>
        <taxon>Sordariaceae</taxon>
        <taxon>Sordaria</taxon>
    </lineage>
</organism>
<dbReference type="InterPro" id="IPR020795">
    <property type="entry name" value="ORC3"/>
</dbReference>
<keyword evidence="3" id="KW-0235">DNA replication</keyword>
<gene>
    <name evidence="9" type="ORF">B0T20DRAFT_272671</name>
</gene>
<evidence type="ECO:0000256" key="3">
    <source>
        <dbReference type="ARBA" id="ARBA00022705"/>
    </source>
</evidence>
<accession>A0AAE0PAZ5</accession>